<evidence type="ECO:0000313" key="4">
    <source>
        <dbReference type="EMBL" id="KAJ6633300.1"/>
    </source>
</evidence>
<feature type="repeat" description="ANK" evidence="3">
    <location>
        <begin position="80"/>
        <end position="112"/>
    </location>
</feature>
<dbReference type="SMART" id="SM00248">
    <property type="entry name" value="ANK"/>
    <property type="match status" value="3"/>
</dbReference>
<dbReference type="InterPro" id="IPR002110">
    <property type="entry name" value="Ankyrin_rpt"/>
</dbReference>
<dbReference type="InterPro" id="IPR036770">
    <property type="entry name" value="Ankyrin_rpt-contain_sf"/>
</dbReference>
<protein>
    <submittedName>
        <fullName evidence="4">Ankyrin repeat domain-containing protein 49</fullName>
    </submittedName>
</protein>
<evidence type="ECO:0000256" key="2">
    <source>
        <dbReference type="ARBA" id="ARBA00023043"/>
    </source>
</evidence>
<dbReference type="PANTHER" id="PTHR24126:SF14">
    <property type="entry name" value="ANK_REP_REGION DOMAIN-CONTAINING PROTEIN"/>
    <property type="match status" value="1"/>
</dbReference>
<name>A0A9Q0MN75_9DIPT</name>
<feature type="repeat" description="ANK" evidence="3">
    <location>
        <begin position="146"/>
        <end position="180"/>
    </location>
</feature>
<dbReference type="Pfam" id="PF12796">
    <property type="entry name" value="Ank_2"/>
    <property type="match status" value="1"/>
</dbReference>
<evidence type="ECO:0000256" key="1">
    <source>
        <dbReference type="ARBA" id="ARBA00022737"/>
    </source>
</evidence>
<dbReference type="PRINTS" id="PR01415">
    <property type="entry name" value="ANKYRIN"/>
</dbReference>
<dbReference type="PANTHER" id="PTHR24126">
    <property type="entry name" value="ANKYRIN REPEAT, PH AND SEC7 DOMAIN CONTAINING PROTEIN SECG-RELATED"/>
    <property type="match status" value="1"/>
</dbReference>
<dbReference type="AlphaFoldDB" id="A0A9Q0MN75"/>
<comment type="caution">
    <text evidence="4">The sequence shown here is derived from an EMBL/GenBank/DDBJ whole genome shotgun (WGS) entry which is preliminary data.</text>
</comment>
<evidence type="ECO:0000256" key="3">
    <source>
        <dbReference type="PROSITE-ProRule" id="PRU00023"/>
    </source>
</evidence>
<dbReference type="Proteomes" id="UP001151699">
    <property type="component" value="Unassembled WGS sequence"/>
</dbReference>
<dbReference type="PROSITE" id="PS50088">
    <property type="entry name" value="ANK_REPEAT"/>
    <property type="match status" value="3"/>
</dbReference>
<keyword evidence="1" id="KW-0677">Repeat</keyword>
<sequence>MDSDSENDSIDQLEEFRKANIKPGMFVSGWEDPNDEIYEDEDPHSTLERKILWATNEGKIDIVRTILNAKPSCVHAKDDDGYTPLHRACYNNNVELAQLLIQYGADVNALTNFKWTPLHSSCQWSNSKCVAMLLQYGANVNSRTDGDQTPLHIAASVSNCREMAMTLMLNPGVEPHLTNNSKETAADIARRTGLTFPVFEMAHSAFVDNVNRID</sequence>
<reference evidence="4" key="1">
    <citation type="submission" date="2022-07" db="EMBL/GenBank/DDBJ databases">
        <authorList>
            <person name="Trinca V."/>
            <person name="Uliana J.V.C."/>
            <person name="Torres T.T."/>
            <person name="Ward R.J."/>
            <person name="Monesi N."/>
        </authorList>
    </citation>
    <scope>NUCLEOTIDE SEQUENCE</scope>
    <source>
        <strain evidence="4">HSMRA1968</strain>
        <tissue evidence="4">Whole embryos</tissue>
    </source>
</reference>
<dbReference type="Pfam" id="PF00023">
    <property type="entry name" value="Ank"/>
    <property type="match status" value="1"/>
</dbReference>
<organism evidence="4 5">
    <name type="scientific">Pseudolycoriella hygida</name>
    <dbReference type="NCBI Taxonomy" id="35572"/>
    <lineage>
        <taxon>Eukaryota</taxon>
        <taxon>Metazoa</taxon>
        <taxon>Ecdysozoa</taxon>
        <taxon>Arthropoda</taxon>
        <taxon>Hexapoda</taxon>
        <taxon>Insecta</taxon>
        <taxon>Pterygota</taxon>
        <taxon>Neoptera</taxon>
        <taxon>Endopterygota</taxon>
        <taxon>Diptera</taxon>
        <taxon>Nematocera</taxon>
        <taxon>Sciaroidea</taxon>
        <taxon>Sciaridae</taxon>
        <taxon>Pseudolycoriella</taxon>
    </lineage>
</organism>
<evidence type="ECO:0000313" key="5">
    <source>
        <dbReference type="Proteomes" id="UP001151699"/>
    </source>
</evidence>
<dbReference type="Gene3D" id="1.25.40.20">
    <property type="entry name" value="Ankyrin repeat-containing domain"/>
    <property type="match status" value="2"/>
</dbReference>
<accession>A0A9Q0MN75</accession>
<feature type="repeat" description="ANK" evidence="3">
    <location>
        <begin position="113"/>
        <end position="145"/>
    </location>
</feature>
<gene>
    <name evidence="4" type="primary">Ankrd49</name>
    <name evidence="4" type="ORF">Bhyg_16072</name>
</gene>
<dbReference type="PROSITE" id="PS50297">
    <property type="entry name" value="ANK_REP_REGION"/>
    <property type="match status" value="2"/>
</dbReference>
<dbReference type="SUPFAM" id="SSF48403">
    <property type="entry name" value="Ankyrin repeat"/>
    <property type="match status" value="1"/>
</dbReference>
<keyword evidence="5" id="KW-1185">Reference proteome</keyword>
<proteinExistence type="predicted"/>
<dbReference type="EMBL" id="WJQU01002118">
    <property type="protein sequence ID" value="KAJ6633300.1"/>
    <property type="molecule type" value="Genomic_DNA"/>
</dbReference>
<dbReference type="OrthoDB" id="19174at2759"/>
<keyword evidence="2 3" id="KW-0040">ANK repeat</keyword>